<feature type="transmembrane region" description="Helical" evidence="7">
    <location>
        <begin position="294"/>
        <end position="317"/>
    </location>
</feature>
<accession>A0A8X8XIK1</accession>
<dbReference type="AlphaFoldDB" id="A0A8X8XIK1"/>
<evidence type="ECO:0000256" key="3">
    <source>
        <dbReference type="ARBA" id="ARBA00022692"/>
    </source>
</evidence>
<protein>
    <recommendedName>
        <fullName evidence="8">Amino acid transporter transmembrane domain-containing protein</fullName>
    </recommendedName>
</protein>
<comment type="caution">
    <text evidence="9">The sequence shown here is derived from an EMBL/GenBank/DDBJ whole genome shotgun (WGS) entry which is preliminary data.</text>
</comment>
<feature type="transmembrane region" description="Helical" evidence="7">
    <location>
        <begin position="271"/>
        <end position="288"/>
    </location>
</feature>
<dbReference type="EMBL" id="PNBA02000009">
    <property type="protein sequence ID" value="KAG6412775.1"/>
    <property type="molecule type" value="Genomic_DNA"/>
</dbReference>
<evidence type="ECO:0000256" key="7">
    <source>
        <dbReference type="SAM" id="Phobius"/>
    </source>
</evidence>
<reference evidence="9" key="1">
    <citation type="submission" date="2018-01" db="EMBL/GenBank/DDBJ databases">
        <authorList>
            <person name="Mao J.F."/>
        </authorList>
    </citation>
    <scope>NUCLEOTIDE SEQUENCE</scope>
    <source>
        <strain evidence="9">Huo1</strain>
        <tissue evidence="9">Leaf</tissue>
    </source>
</reference>
<evidence type="ECO:0000313" key="9">
    <source>
        <dbReference type="EMBL" id="KAG6412775.1"/>
    </source>
</evidence>
<keyword evidence="10" id="KW-1185">Reference proteome</keyword>
<dbReference type="InterPro" id="IPR013057">
    <property type="entry name" value="AA_transpt_TM"/>
</dbReference>
<evidence type="ECO:0000256" key="4">
    <source>
        <dbReference type="ARBA" id="ARBA00022970"/>
    </source>
</evidence>
<keyword evidence="2" id="KW-0813">Transport</keyword>
<name>A0A8X8XIK1_SALSN</name>
<dbReference type="Proteomes" id="UP000298416">
    <property type="component" value="Unassembled WGS sequence"/>
</dbReference>
<keyword evidence="6 7" id="KW-0472">Membrane</keyword>
<keyword evidence="4" id="KW-0029">Amino-acid transport</keyword>
<dbReference type="GO" id="GO:0016020">
    <property type="term" value="C:membrane"/>
    <property type="evidence" value="ECO:0007669"/>
    <property type="project" value="UniProtKB-SubCell"/>
</dbReference>
<feature type="transmembrane region" description="Helical" evidence="7">
    <location>
        <begin position="177"/>
        <end position="198"/>
    </location>
</feature>
<reference evidence="9" key="2">
    <citation type="submission" date="2020-08" db="EMBL/GenBank/DDBJ databases">
        <title>Plant Genome Project.</title>
        <authorList>
            <person name="Zhang R.-G."/>
        </authorList>
    </citation>
    <scope>NUCLEOTIDE SEQUENCE</scope>
    <source>
        <strain evidence="9">Huo1</strain>
        <tissue evidence="9">Leaf</tissue>
    </source>
</reference>
<feature type="transmembrane region" description="Helical" evidence="7">
    <location>
        <begin position="472"/>
        <end position="505"/>
    </location>
</feature>
<organism evidence="9">
    <name type="scientific">Salvia splendens</name>
    <name type="common">Scarlet sage</name>
    <dbReference type="NCBI Taxonomy" id="180675"/>
    <lineage>
        <taxon>Eukaryota</taxon>
        <taxon>Viridiplantae</taxon>
        <taxon>Streptophyta</taxon>
        <taxon>Embryophyta</taxon>
        <taxon>Tracheophyta</taxon>
        <taxon>Spermatophyta</taxon>
        <taxon>Magnoliopsida</taxon>
        <taxon>eudicotyledons</taxon>
        <taxon>Gunneridae</taxon>
        <taxon>Pentapetalae</taxon>
        <taxon>asterids</taxon>
        <taxon>lamiids</taxon>
        <taxon>Lamiales</taxon>
        <taxon>Lamiaceae</taxon>
        <taxon>Nepetoideae</taxon>
        <taxon>Mentheae</taxon>
        <taxon>Salviinae</taxon>
        <taxon>Salvia</taxon>
        <taxon>Salvia subgen. Calosphace</taxon>
        <taxon>core Calosphace</taxon>
    </lineage>
</organism>
<feature type="transmembrane region" description="Helical" evidence="7">
    <location>
        <begin position="151"/>
        <end position="170"/>
    </location>
</feature>
<evidence type="ECO:0000256" key="2">
    <source>
        <dbReference type="ARBA" id="ARBA00022448"/>
    </source>
</evidence>
<feature type="domain" description="Amino acid transporter transmembrane" evidence="8">
    <location>
        <begin position="148"/>
        <end position="504"/>
    </location>
</feature>
<evidence type="ECO:0000256" key="6">
    <source>
        <dbReference type="ARBA" id="ARBA00023136"/>
    </source>
</evidence>
<keyword evidence="3 7" id="KW-0812">Transmembrane</keyword>
<evidence type="ECO:0000256" key="1">
    <source>
        <dbReference type="ARBA" id="ARBA00004370"/>
    </source>
</evidence>
<dbReference type="PANTHER" id="PTHR48017">
    <property type="entry name" value="OS05G0424000 PROTEIN-RELATED"/>
    <property type="match status" value="1"/>
</dbReference>
<feature type="transmembrane region" description="Helical" evidence="7">
    <location>
        <begin position="227"/>
        <end position="250"/>
    </location>
</feature>
<proteinExistence type="predicted"/>
<evidence type="ECO:0000313" key="10">
    <source>
        <dbReference type="Proteomes" id="UP000298416"/>
    </source>
</evidence>
<dbReference type="GO" id="GO:0006865">
    <property type="term" value="P:amino acid transport"/>
    <property type="evidence" value="ECO:0007669"/>
    <property type="project" value="UniProtKB-KW"/>
</dbReference>
<feature type="transmembrane region" description="Helical" evidence="7">
    <location>
        <begin position="420"/>
        <end position="440"/>
    </location>
</feature>
<dbReference type="Pfam" id="PF01490">
    <property type="entry name" value="Aa_trans"/>
    <property type="match status" value="1"/>
</dbReference>
<comment type="subcellular location">
    <subcellularLocation>
        <location evidence="1">Membrane</location>
    </subcellularLocation>
</comment>
<sequence>MDVNVPHIPPFLEISSATPSYTDPYSQPYPAVVHNVVVHVPKEPVLIRVQENIVSERSTSSAEEVVSGELYNLPENGDLPAIQDEDVHVSKNVIEARDEAEPVIEKPTIIDEAPKKSYAPIAMHLKAEERMAEEKAIDDWLPITSSRTAKWWFSAFHSVTAIVGAGVLSLPYAMSQLGWGAGVSFLVLSWVVTLYSLWQMVEMHELVPGKRFDRYHELGQHAFGDKLGLWIVVPAQLVVLIGLNIVYLITGGISLQKFHDLVCQTCHKMRLTYFILIFSSVHFVLSQLPTFNSISGVSLAAAVMSISYSTVAWAASIEKGVQRGVEYGYKSETKAGTVFNFFNALGSIAFAYGGHNVVMEIQATMPSTPHRPSKKPMWKGAVVAYVIVALCYFPVAIIGYWKFGNAVDENILITLQRPRWLIAIANMFVVIHLIGGYQLYAMPVFDMIEAVFTKKLNFKPTWYLRFISRNTYVAFTTFIAITFPFFNALLGFFGGFGIVPTTYFVRN</sequence>
<evidence type="ECO:0000256" key="5">
    <source>
        <dbReference type="ARBA" id="ARBA00022989"/>
    </source>
</evidence>
<keyword evidence="5 7" id="KW-1133">Transmembrane helix</keyword>
<evidence type="ECO:0000259" key="8">
    <source>
        <dbReference type="Pfam" id="PF01490"/>
    </source>
</evidence>
<gene>
    <name evidence="9" type="ORF">SASPL_125463</name>
</gene>
<feature type="transmembrane region" description="Helical" evidence="7">
    <location>
        <begin position="338"/>
        <end position="358"/>
    </location>
</feature>
<feature type="transmembrane region" description="Helical" evidence="7">
    <location>
        <begin position="378"/>
        <end position="400"/>
    </location>
</feature>